<dbReference type="Proteomes" id="UP000324143">
    <property type="component" value="Unassembled WGS sequence"/>
</dbReference>
<protein>
    <recommendedName>
        <fullName evidence="1">Serine dehydratase-like alpha subunit domain-containing protein</fullName>
    </recommendedName>
</protein>
<comment type="caution">
    <text evidence="2">The sequence shown here is derived from an EMBL/GenBank/DDBJ whole genome shotgun (WGS) entry which is preliminary data.</text>
</comment>
<feature type="domain" description="Serine dehydratase-like alpha subunit" evidence="1">
    <location>
        <begin position="87"/>
        <end position="384"/>
    </location>
</feature>
<evidence type="ECO:0000313" key="3">
    <source>
        <dbReference type="Proteomes" id="UP000324143"/>
    </source>
</evidence>
<dbReference type="InterPro" id="IPR021144">
    <property type="entry name" value="UPF0597"/>
</dbReference>
<accession>A0A5D0MJ87</accession>
<dbReference type="PANTHER" id="PTHR30501:SF2">
    <property type="entry name" value="UPF0597 PROTEIN YHAM"/>
    <property type="match status" value="1"/>
</dbReference>
<dbReference type="PANTHER" id="PTHR30501">
    <property type="entry name" value="UPF0597 PROTEIN YHAM"/>
    <property type="match status" value="1"/>
</dbReference>
<keyword evidence="3" id="KW-1185">Reference proteome</keyword>
<dbReference type="Pfam" id="PF03313">
    <property type="entry name" value="SDH_alpha"/>
    <property type="match status" value="1"/>
</dbReference>
<dbReference type="InterPro" id="IPR005130">
    <property type="entry name" value="Ser_deHydtase-like_asu"/>
</dbReference>
<name>A0A5D0MJ87_9BACT</name>
<proteinExistence type="predicted"/>
<reference evidence="2" key="1">
    <citation type="submission" date="2019-08" db="EMBL/GenBank/DDBJ databases">
        <title>Genomic characterization of a novel candidate phylum (ARYD3) from a high temperature, high salinity tertiary oil reservoir in north central Oklahoma, USA.</title>
        <authorList>
            <person name="Youssef N.H."/>
            <person name="Yadav A."/>
            <person name="Elshahed M.S."/>
        </authorList>
    </citation>
    <scope>NUCLEOTIDE SEQUENCE [LARGE SCALE GENOMIC DNA]</scope>
    <source>
        <strain evidence="2">ARYD3</strain>
    </source>
</reference>
<dbReference type="GO" id="GO:0019450">
    <property type="term" value="P:L-cysteine catabolic process to pyruvate"/>
    <property type="evidence" value="ECO:0007669"/>
    <property type="project" value="TreeGrafter"/>
</dbReference>
<organism evidence="2 3">
    <name type="scientific">Candidatus Mcinerneyibacterium aminivorans</name>
    <dbReference type="NCBI Taxonomy" id="2703815"/>
    <lineage>
        <taxon>Bacteria</taxon>
        <taxon>Candidatus Macinerneyibacteriota</taxon>
        <taxon>Candidatus Mcinerneyibacteria</taxon>
        <taxon>Candidatus Mcinerneyibacteriales</taxon>
        <taxon>Candidatus Mcinerneyibacteriaceae</taxon>
        <taxon>Candidatus Mcinerneyibacterium</taxon>
    </lineage>
</organism>
<dbReference type="AlphaFoldDB" id="A0A5D0MJ87"/>
<sequence length="405" mass="45433">MDKKYSINEFFSNLIDFTSGCTEPAAIAYNASIAGDYLKNKVNKCVVKIDSLTYKNAYLVGIPNAKGYKGSKWAYLFGYLIAEPSLKLEIFKEMKKEKIEKAEKFLEEVDFNIEIVEKPYLYIETEAESPDNRISVVTTKEHTNIKVYINEEIDRRKPIEKEEVELQYPAEWFDHDNWEDLVERIYSSNNDAIKKFKTGINYNLEAAEKGDKYINFTEDYGVAGAVYSRMNGDDIPVMSCAKSGNKGLTSVIPVVKKAQKLKVSEAKKVKSAILSCFIAGIISEKFGTVSSICGCVYAAAVGVIAGSLYLENKLDLFFDSFQNYISSTAGVFCDGAKGSCAMKTSNSVLFADKAISFAKNGFVVSFEDGYLGNSFVDTLENLKSYNKYFKKFDKKTIQILNNKKL</sequence>
<evidence type="ECO:0000313" key="2">
    <source>
        <dbReference type="EMBL" id="TYB31591.1"/>
    </source>
</evidence>
<dbReference type="GO" id="GO:0080146">
    <property type="term" value="F:L-cysteine desulfhydrase activity"/>
    <property type="evidence" value="ECO:0007669"/>
    <property type="project" value="TreeGrafter"/>
</dbReference>
<dbReference type="EMBL" id="VSIX01000032">
    <property type="protein sequence ID" value="TYB31591.1"/>
    <property type="molecule type" value="Genomic_DNA"/>
</dbReference>
<evidence type="ECO:0000259" key="1">
    <source>
        <dbReference type="Pfam" id="PF03313"/>
    </source>
</evidence>
<gene>
    <name evidence="2" type="ORF">FXF47_03065</name>
</gene>
<dbReference type="PIRSF" id="PIRSF006054">
    <property type="entry name" value="UCP006054"/>
    <property type="match status" value="1"/>
</dbReference>